<dbReference type="Proteomes" id="UP000812440">
    <property type="component" value="Chromosome 3"/>
</dbReference>
<evidence type="ECO:0000256" key="5">
    <source>
        <dbReference type="SAM" id="Phobius"/>
    </source>
</evidence>
<dbReference type="Pfam" id="PF13520">
    <property type="entry name" value="AA_permease_2"/>
    <property type="match status" value="1"/>
</dbReference>
<gene>
    <name evidence="6" type="ORF">GDO86_005010</name>
</gene>
<organism evidence="6 7">
    <name type="scientific">Hymenochirus boettgeri</name>
    <name type="common">Congo dwarf clawed frog</name>
    <dbReference type="NCBI Taxonomy" id="247094"/>
    <lineage>
        <taxon>Eukaryota</taxon>
        <taxon>Metazoa</taxon>
        <taxon>Chordata</taxon>
        <taxon>Craniata</taxon>
        <taxon>Vertebrata</taxon>
        <taxon>Euteleostomi</taxon>
        <taxon>Amphibia</taxon>
        <taxon>Batrachia</taxon>
        <taxon>Anura</taxon>
        <taxon>Pipoidea</taxon>
        <taxon>Pipidae</taxon>
        <taxon>Pipinae</taxon>
        <taxon>Hymenochirus</taxon>
    </lineage>
</organism>
<dbReference type="EMBL" id="JAACNH010000006">
    <property type="protein sequence ID" value="KAG8438655.1"/>
    <property type="molecule type" value="Genomic_DNA"/>
</dbReference>
<evidence type="ECO:0000256" key="4">
    <source>
        <dbReference type="ARBA" id="ARBA00023136"/>
    </source>
</evidence>
<dbReference type="GO" id="GO:0015179">
    <property type="term" value="F:L-amino acid transmembrane transporter activity"/>
    <property type="evidence" value="ECO:0007669"/>
    <property type="project" value="TreeGrafter"/>
</dbReference>
<keyword evidence="3 5" id="KW-1133">Transmembrane helix</keyword>
<dbReference type="PANTHER" id="PTHR11785:SF246">
    <property type="entry name" value="CYSTINE_GLUTAMATE TRANSPORTER"/>
    <property type="match status" value="1"/>
</dbReference>
<evidence type="ECO:0008006" key="8">
    <source>
        <dbReference type="Google" id="ProtNLM"/>
    </source>
</evidence>
<proteinExistence type="predicted"/>
<sequence length="347" mass="38563">METSQPRNGDNKKGDGVVYLRRKITLLRAISLTIGSIIGSGIFISPKGVLKNSGNVGLSLVIWVAGGLLSMCGALSYADLSTSIKKSGGCYIYLLETLGPLPAFLRVYVEFVIIRWGKTENFQDAFDTNSLALDKIPLAFYSSMFAYGGWKIPIAVIVSMSVVTVCYLLTNVAYYTVNTSEVLGSDAVVCQSRGSLAPMFSMIHIRRHTPLPALLLMVPLSIAMVSVGDLYALLHFCSFARWVFMGLVTLGLMVHRYRFPDRPQPFKVPLIIPFIFTTMCLFIVGMSLYSDPVNTGIGCAITLSGLPVYYVTVYKWRLPRRWRETFNLLTMKLQVLMEVIPQEIPTY</sequence>
<dbReference type="PANTHER" id="PTHR11785">
    <property type="entry name" value="AMINO ACID TRANSPORTER"/>
    <property type="match status" value="1"/>
</dbReference>
<dbReference type="InterPro" id="IPR002293">
    <property type="entry name" value="AA/rel_permease1"/>
</dbReference>
<feature type="transmembrane region" description="Helical" evidence="5">
    <location>
        <begin position="56"/>
        <end position="78"/>
    </location>
</feature>
<dbReference type="OrthoDB" id="10062876at2759"/>
<dbReference type="Gene3D" id="1.20.1740.10">
    <property type="entry name" value="Amino acid/polyamine transporter I"/>
    <property type="match status" value="2"/>
</dbReference>
<feature type="transmembrane region" description="Helical" evidence="5">
    <location>
        <begin position="266"/>
        <end position="289"/>
    </location>
</feature>
<feature type="transmembrane region" description="Helical" evidence="5">
    <location>
        <begin position="90"/>
        <end position="109"/>
    </location>
</feature>
<reference evidence="6" key="1">
    <citation type="thesis" date="2020" institute="ProQuest LLC" country="789 East Eisenhower Parkway, Ann Arbor, MI, USA">
        <title>Comparative Genomics and Chromosome Evolution.</title>
        <authorList>
            <person name="Mudd A.B."/>
        </authorList>
    </citation>
    <scope>NUCLEOTIDE SEQUENCE</scope>
    <source>
        <strain evidence="6">Female2</strain>
        <tissue evidence="6">Blood</tissue>
    </source>
</reference>
<evidence type="ECO:0000256" key="2">
    <source>
        <dbReference type="ARBA" id="ARBA00022692"/>
    </source>
</evidence>
<dbReference type="AlphaFoldDB" id="A0A8T2J0B7"/>
<comment type="caution">
    <text evidence="6">The sequence shown here is derived from an EMBL/GenBank/DDBJ whole genome shotgun (WGS) entry which is preliminary data.</text>
</comment>
<evidence type="ECO:0000313" key="7">
    <source>
        <dbReference type="Proteomes" id="UP000812440"/>
    </source>
</evidence>
<feature type="transmembrane region" description="Helical" evidence="5">
    <location>
        <begin position="26"/>
        <end position="44"/>
    </location>
</feature>
<dbReference type="InterPro" id="IPR050598">
    <property type="entry name" value="AminoAcid_Transporter"/>
</dbReference>
<feature type="transmembrane region" description="Helical" evidence="5">
    <location>
        <begin position="295"/>
        <end position="313"/>
    </location>
</feature>
<keyword evidence="2 5" id="KW-0812">Transmembrane</keyword>
<protein>
    <recommendedName>
        <fullName evidence="8">Cystine/glutamate transporter</fullName>
    </recommendedName>
</protein>
<accession>A0A8T2J0B7</accession>
<keyword evidence="4 5" id="KW-0472">Membrane</keyword>
<comment type="subcellular location">
    <subcellularLocation>
        <location evidence="1">Membrane</location>
        <topology evidence="1">Multi-pass membrane protein</topology>
    </subcellularLocation>
</comment>
<evidence type="ECO:0000256" key="1">
    <source>
        <dbReference type="ARBA" id="ARBA00004141"/>
    </source>
</evidence>
<evidence type="ECO:0000313" key="6">
    <source>
        <dbReference type="EMBL" id="KAG8438655.1"/>
    </source>
</evidence>
<name>A0A8T2J0B7_9PIPI</name>
<dbReference type="GO" id="GO:0016020">
    <property type="term" value="C:membrane"/>
    <property type="evidence" value="ECO:0007669"/>
    <property type="project" value="UniProtKB-SubCell"/>
</dbReference>
<evidence type="ECO:0000256" key="3">
    <source>
        <dbReference type="ARBA" id="ARBA00022989"/>
    </source>
</evidence>
<dbReference type="PIRSF" id="PIRSF006060">
    <property type="entry name" value="AA_transporter"/>
    <property type="match status" value="1"/>
</dbReference>
<feature type="transmembrane region" description="Helical" evidence="5">
    <location>
        <begin position="150"/>
        <end position="170"/>
    </location>
</feature>
<feature type="transmembrane region" description="Helical" evidence="5">
    <location>
        <begin position="233"/>
        <end position="254"/>
    </location>
</feature>
<keyword evidence="7" id="KW-1185">Reference proteome</keyword>
<feature type="transmembrane region" description="Helical" evidence="5">
    <location>
        <begin position="209"/>
        <end position="227"/>
    </location>
</feature>